<dbReference type="RefSeq" id="WP_096355460.1">
    <property type="nucleotide sequence ID" value="NZ_AP014946.1"/>
</dbReference>
<protein>
    <submittedName>
        <fullName evidence="1">Uncharacterized protein</fullName>
    </submittedName>
</protein>
<proteinExistence type="predicted"/>
<accession>A0A0S3PV39</accession>
<evidence type="ECO:0000313" key="2">
    <source>
        <dbReference type="Proteomes" id="UP000236884"/>
    </source>
</evidence>
<organism evidence="1 2">
    <name type="scientific">Variibacter gotjawalensis</name>
    <dbReference type="NCBI Taxonomy" id="1333996"/>
    <lineage>
        <taxon>Bacteria</taxon>
        <taxon>Pseudomonadati</taxon>
        <taxon>Pseudomonadota</taxon>
        <taxon>Alphaproteobacteria</taxon>
        <taxon>Hyphomicrobiales</taxon>
        <taxon>Nitrobacteraceae</taxon>
        <taxon>Variibacter</taxon>
    </lineage>
</organism>
<sequence>MEYAYATDDTLGRRGIFNPLLLAVAIALAEVTKIDPLDLLAASNDVPPFVEDAAFEAAPTYHSEAAYYELSVA</sequence>
<dbReference type="Proteomes" id="UP000236884">
    <property type="component" value="Chromosome"/>
</dbReference>
<dbReference type="AlphaFoldDB" id="A0A0S3PV39"/>
<name>A0A0S3PV39_9BRAD</name>
<keyword evidence="2" id="KW-1185">Reference proteome</keyword>
<gene>
    <name evidence="1" type="ORF">GJW-30_1_02333</name>
</gene>
<dbReference type="KEGG" id="vgo:GJW-30_1_02333"/>
<reference evidence="1 2" key="1">
    <citation type="submission" date="2015-08" db="EMBL/GenBank/DDBJ databases">
        <title>Investigation of the bacterial diversity of lava forest soil.</title>
        <authorList>
            <person name="Lee J.S."/>
        </authorList>
    </citation>
    <scope>NUCLEOTIDE SEQUENCE [LARGE SCALE GENOMIC DNA]</scope>
    <source>
        <strain evidence="1 2">GJW-30</strain>
    </source>
</reference>
<dbReference type="EMBL" id="AP014946">
    <property type="protein sequence ID" value="BAT59799.1"/>
    <property type="molecule type" value="Genomic_DNA"/>
</dbReference>
<evidence type="ECO:0000313" key="1">
    <source>
        <dbReference type="EMBL" id="BAT59799.1"/>
    </source>
</evidence>